<proteinExistence type="predicted"/>
<dbReference type="EMBL" id="VSRR010001216">
    <property type="protein sequence ID" value="MPC23523.1"/>
    <property type="molecule type" value="Genomic_DNA"/>
</dbReference>
<evidence type="ECO:0000313" key="2">
    <source>
        <dbReference type="Proteomes" id="UP000324222"/>
    </source>
</evidence>
<organism evidence="1 2">
    <name type="scientific">Portunus trituberculatus</name>
    <name type="common">Swimming crab</name>
    <name type="synonym">Neptunus trituberculatus</name>
    <dbReference type="NCBI Taxonomy" id="210409"/>
    <lineage>
        <taxon>Eukaryota</taxon>
        <taxon>Metazoa</taxon>
        <taxon>Ecdysozoa</taxon>
        <taxon>Arthropoda</taxon>
        <taxon>Crustacea</taxon>
        <taxon>Multicrustacea</taxon>
        <taxon>Malacostraca</taxon>
        <taxon>Eumalacostraca</taxon>
        <taxon>Eucarida</taxon>
        <taxon>Decapoda</taxon>
        <taxon>Pleocyemata</taxon>
        <taxon>Brachyura</taxon>
        <taxon>Eubrachyura</taxon>
        <taxon>Portunoidea</taxon>
        <taxon>Portunidae</taxon>
        <taxon>Portuninae</taxon>
        <taxon>Portunus</taxon>
    </lineage>
</organism>
<dbReference type="Proteomes" id="UP000324222">
    <property type="component" value="Unassembled WGS sequence"/>
</dbReference>
<keyword evidence="2" id="KW-1185">Reference proteome</keyword>
<evidence type="ECO:0000313" key="1">
    <source>
        <dbReference type="EMBL" id="MPC23523.1"/>
    </source>
</evidence>
<reference evidence="1 2" key="1">
    <citation type="submission" date="2019-05" db="EMBL/GenBank/DDBJ databases">
        <title>Another draft genome of Portunus trituberculatus and its Hox gene families provides insights of decapod evolution.</title>
        <authorList>
            <person name="Jeong J.-H."/>
            <person name="Song I."/>
            <person name="Kim S."/>
            <person name="Choi T."/>
            <person name="Kim D."/>
            <person name="Ryu S."/>
            <person name="Kim W."/>
        </authorList>
    </citation>
    <scope>NUCLEOTIDE SEQUENCE [LARGE SCALE GENOMIC DNA]</scope>
    <source>
        <tissue evidence="1">Muscle</tissue>
    </source>
</reference>
<accession>A0A5B7DRA0</accession>
<name>A0A5B7DRA0_PORTR</name>
<comment type="caution">
    <text evidence="1">The sequence shown here is derived from an EMBL/GenBank/DDBJ whole genome shotgun (WGS) entry which is preliminary data.</text>
</comment>
<gene>
    <name evidence="1" type="ORF">E2C01_016577</name>
</gene>
<sequence length="84" mass="9843">MAALRCYEVMQLVWVLRGVARQVWRIDDVVGGIRVSRHNNYIKEEKVQYSAIIVCGGREHIPGSEDRGVVWRFWELVRGKIEMK</sequence>
<protein>
    <submittedName>
        <fullName evidence="1">Uncharacterized protein</fullName>
    </submittedName>
</protein>
<dbReference type="AlphaFoldDB" id="A0A5B7DRA0"/>